<dbReference type="Gene3D" id="3.20.20.140">
    <property type="entry name" value="Metal-dependent hydrolases"/>
    <property type="match status" value="1"/>
</dbReference>
<reference evidence="1 2" key="1">
    <citation type="journal article" date="2015" name="Int. J. Syst. Evol. Microbiol.">
        <title>Novibacillus thermophilus gen. nov., sp. nov., a Gram-staining-negative and moderately thermophilic member of the family Thermoactinomycetaceae.</title>
        <authorList>
            <person name="Yang G."/>
            <person name="Chen J."/>
            <person name="Zhou S."/>
        </authorList>
    </citation>
    <scope>NUCLEOTIDE SEQUENCE [LARGE SCALE GENOMIC DNA]</scope>
    <source>
        <strain evidence="1 2">SG-1</strain>
    </source>
</reference>
<dbReference type="AlphaFoldDB" id="A0A1U9K8T0"/>
<dbReference type="EMBL" id="CP019699">
    <property type="protein sequence ID" value="AQS56430.1"/>
    <property type="molecule type" value="Genomic_DNA"/>
</dbReference>
<dbReference type="KEGG" id="ntr:B0W44_12345"/>
<evidence type="ECO:0000313" key="2">
    <source>
        <dbReference type="Proteomes" id="UP000188603"/>
    </source>
</evidence>
<proteinExistence type="predicted"/>
<dbReference type="Gene3D" id="1.10.2020.10">
    <property type="entry name" value="uronate isomerase, domain 2, chain A"/>
    <property type="match status" value="1"/>
</dbReference>
<name>A0A1U9K8T0_9BACL</name>
<protein>
    <submittedName>
        <fullName evidence="1">Glucuronate isomerase</fullName>
    </submittedName>
</protein>
<dbReference type="InterPro" id="IPR032466">
    <property type="entry name" value="Metal_Hydrolase"/>
</dbReference>
<keyword evidence="2" id="KW-1185">Reference proteome</keyword>
<evidence type="ECO:0000313" key="1">
    <source>
        <dbReference type="EMBL" id="AQS56430.1"/>
    </source>
</evidence>
<dbReference type="OrthoDB" id="2370360at2"/>
<keyword evidence="1" id="KW-0413">Isomerase</keyword>
<dbReference type="Proteomes" id="UP000188603">
    <property type="component" value="Chromosome"/>
</dbReference>
<dbReference type="RefSeq" id="WP_077720293.1">
    <property type="nucleotide sequence ID" value="NZ_CP019699.1"/>
</dbReference>
<dbReference type="STRING" id="1471761.B0W44_12345"/>
<dbReference type="GO" id="GO:0016853">
    <property type="term" value="F:isomerase activity"/>
    <property type="evidence" value="ECO:0007669"/>
    <property type="project" value="UniProtKB-KW"/>
</dbReference>
<organism evidence="1 2">
    <name type="scientific">Novibacillus thermophilus</name>
    <dbReference type="NCBI Taxonomy" id="1471761"/>
    <lineage>
        <taxon>Bacteria</taxon>
        <taxon>Bacillati</taxon>
        <taxon>Bacillota</taxon>
        <taxon>Bacilli</taxon>
        <taxon>Bacillales</taxon>
        <taxon>Thermoactinomycetaceae</taxon>
        <taxon>Novibacillus</taxon>
    </lineage>
</organism>
<gene>
    <name evidence="1" type="ORF">B0W44_12345</name>
</gene>
<dbReference type="SUPFAM" id="SSF51556">
    <property type="entry name" value="Metallo-dependent hydrolases"/>
    <property type="match status" value="1"/>
</dbReference>
<accession>A0A1U9K8T0</accession>
<sequence length="416" mass="49088">MGNNTVKSRSEIRDVVAQGIQDTKIIDVHTHLFPPSFGELCLYGIDELLTYHYLISEAFLWLDIPYESFWKMSKREQADLIWETLFLQNSPVSEAAQGILTILDELNVPVSKNLDDVRRAFDQRDVDEYISRVMHVSNVEEIVMTNDPFDPAERQYWEKGEMGDDRFRSALRLDPLVNDWDHTVALVREMGYEVDERVDRRTVKSLQQFLKDWIEKIHPLYVALSLPHTFTFPERGSSTRILEECLIPICEQYELPMALMVGTKRQVNPDLKLAGDMAGRADMAALENLCRQYPHQKFLVTMLSRENQYELITLSRKFRNLMIFGCWWFLNTPYLVEEITRMRFQLLGNRFIPQHSDCRVFEQLIYKWKHTKHILENLLMEHYEQLLKKGWPVEVSDIRNDIEKLLRGNVLHFINS</sequence>